<feature type="domain" description="Pyrroline-5-carboxylate reductase catalytic N-terminal" evidence="1">
    <location>
        <begin position="2"/>
        <end position="80"/>
    </location>
</feature>
<dbReference type="InterPro" id="IPR036291">
    <property type="entry name" value="NAD(P)-bd_dom_sf"/>
</dbReference>
<name>A0A212K295_9BACT</name>
<dbReference type="PANTHER" id="PTHR40459">
    <property type="entry name" value="CONSERVED HYPOTHETICAL ALANINE AND LEUCINE RICH PROTEIN"/>
    <property type="match status" value="1"/>
</dbReference>
<dbReference type="Gene3D" id="3.40.50.720">
    <property type="entry name" value="NAD(P)-binding Rossmann-like Domain"/>
    <property type="match status" value="1"/>
</dbReference>
<dbReference type="Pfam" id="PF03807">
    <property type="entry name" value="F420_oxidored"/>
    <property type="match status" value="1"/>
</dbReference>
<evidence type="ECO:0000313" key="3">
    <source>
        <dbReference type="EMBL" id="SBW05844.1"/>
    </source>
</evidence>
<dbReference type="AlphaFoldDB" id="A0A212K295"/>
<sequence length="253" mass="28404">MKVVFIGAGNVATHLATELYKKSFDIIQVYSRTLESAFVLAEQVHAVPTTDITSVINDADLYIFSVKDSVLDSIASQLPNNDGTWIHTAGSVPMDIFSKYTDNYGVIYPFQTFSKDRNVDWHNIPVFVEASDTKSLNILHAIASQLSGKVSELSSEDRKYIHLTGVFACNFTNHMYALSELFLKKVNLPFDVALPLIDETASKVHSLTPGEAQTGPAIRYDKNIIDKHMEMIEDEKIKKIYKLISENIHRMSQ</sequence>
<dbReference type="InterPro" id="IPR018931">
    <property type="entry name" value="DUF2520"/>
</dbReference>
<protein>
    <recommendedName>
        <fullName evidence="4">DUF2520 domain-containing protein</fullName>
    </recommendedName>
</protein>
<dbReference type="InterPro" id="IPR028939">
    <property type="entry name" value="P5C_Rdtase_cat_N"/>
</dbReference>
<dbReference type="EMBL" id="FLUM01000003">
    <property type="protein sequence ID" value="SBW05844.1"/>
    <property type="molecule type" value="Genomic_DNA"/>
</dbReference>
<dbReference type="SUPFAM" id="SSF51735">
    <property type="entry name" value="NAD(P)-binding Rossmann-fold domains"/>
    <property type="match status" value="1"/>
</dbReference>
<feature type="domain" description="DUF2520" evidence="2">
    <location>
        <begin position="124"/>
        <end position="247"/>
    </location>
</feature>
<dbReference type="PANTHER" id="PTHR40459:SF1">
    <property type="entry name" value="CONSERVED HYPOTHETICAL ALANINE AND LEUCINE RICH PROTEIN"/>
    <property type="match status" value="1"/>
</dbReference>
<dbReference type="InterPro" id="IPR008927">
    <property type="entry name" value="6-PGluconate_DH-like_C_sf"/>
</dbReference>
<reference evidence="3" key="1">
    <citation type="submission" date="2016-04" db="EMBL/GenBank/DDBJ databases">
        <authorList>
            <person name="Evans L.H."/>
            <person name="Alamgir A."/>
            <person name="Owens N."/>
            <person name="Weber N.D."/>
            <person name="Virtaneva K."/>
            <person name="Barbian K."/>
            <person name="Babar A."/>
            <person name="Rosenke K."/>
        </authorList>
    </citation>
    <scope>NUCLEOTIDE SEQUENCE</scope>
    <source>
        <strain evidence="3">86-1</strain>
    </source>
</reference>
<evidence type="ECO:0000259" key="2">
    <source>
        <dbReference type="Pfam" id="PF10728"/>
    </source>
</evidence>
<dbReference type="SUPFAM" id="SSF48179">
    <property type="entry name" value="6-phosphogluconate dehydrogenase C-terminal domain-like"/>
    <property type="match status" value="1"/>
</dbReference>
<proteinExistence type="predicted"/>
<dbReference type="Pfam" id="PF10728">
    <property type="entry name" value="DUF2520"/>
    <property type="match status" value="1"/>
</dbReference>
<dbReference type="InterPro" id="IPR037108">
    <property type="entry name" value="TM1727-like_C_sf"/>
</dbReference>
<accession>A0A212K295</accession>
<evidence type="ECO:0000259" key="1">
    <source>
        <dbReference type="Pfam" id="PF03807"/>
    </source>
</evidence>
<organism evidence="3">
    <name type="scientific">uncultured Dysgonomonas sp</name>
    <dbReference type="NCBI Taxonomy" id="206096"/>
    <lineage>
        <taxon>Bacteria</taxon>
        <taxon>Pseudomonadati</taxon>
        <taxon>Bacteroidota</taxon>
        <taxon>Bacteroidia</taxon>
        <taxon>Bacteroidales</taxon>
        <taxon>Dysgonomonadaceae</taxon>
        <taxon>Dysgonomonas</taxon>
        <taxon>environmental samples</taxon>
    </lineage>
</organism>
<evidence type="ECO:0008006" key="4">
    <source>
        <dbReference type="Google" id="ProtNLM"/>
    </source>
</evidence>
<dbReference type="Gene3D" id="1.10.1040.20">
    <property type="entry name" value="ProC-like, C-terminal domain"/>
    <property type="match status" value="1"/>
</dbReference>
<gene>
    <name evidence="3" type="ORF">KL86DYS1_31216</name>
</gene>
<dbReference type="RefSeq" id="WP_296943734.1">
    <property type="nucleotide sequence ID" value="NZ_LT599032.1"/>
</dbReference>